<accession>A0ABT6FHY8</accession>
<reference evidence="1 2" key="1">
    <citation type="submission" date="2023-03" db="EMBL/GenBank/DDBJ databases">
        <title>Paludisphaera mucosa sp. nov. a novel planctomycete from northern fen.</title>
        <authorList>
            <person name="Ivanova A."/>
        </authorList>
    </citation>
    <scope>NUCLEOTIDE SEQUENCE [LARGE SCALE GENOMIC DNA]</scope>
    <source>
        <strain evidence="1 2">Pla2</strain>
    </source>
</reference>
<evidence type="ECO:0000313" key="1">
    <source>
        <dbReference type="EMBL" id="MDG3007176.1"/>
    </source>
</evidence>
<protein>
    <submittedName>
        <fullName evidence="1">Uncharacterized protein</fullName>
    </submittedName>
</protein>
<dbReference type="EMBL" id="JARRAG010000002">
    <property type="protein sequence ID" value="MDG3007176.1"/>
    <property type="molecule type" value="Genomic_DNA"/>
</dbReference>
<organism evidence="1 2">
    <name type="scientific">Paludisphaera mucosa</name>
    <dbReference type="NCBI Taxonomy" id="3030827"/>
    <lineage>
        <taxon>Bacteria</taxon>
        <taxon>Pseudomonadati</taxon>
        <taxon>Planctomycetota</taxon>
        <taxon>Planctomycetia</taxon>
        <taxon>Isosphaerales</taxon>
        <taxon>Isosphaeraceae</taxon>
        <taxon>Paludisphaera</taxon>
    </lineage>
</organism>
<comment type="caution">
    <text evidence="1">The sequence shown here is derived from an EMBL/GenBank/DDBJ whole genome shotgun (WGS) entry which is preliminary data.</text>
</comment>
<sequence>MKTIAGEDQLVGRKHRDVSAPIGWDRARAICGDPRPPGAVTERQFDGYDHVLKRLARTPHERMDLGDLGYYYHDLAYVELQLDLLEYLLPACLMDWRDSLMKNRSAGDGGVELHFGLLRGDVLERLVAADRREAVYAFFRDAFLERLDAERGFVAAGMRTPAYGWMGRFNSVGLIMPRIDLLWEPWWSLETPGRAVAALQYCSGLMYFEGENPLFSRWTPERGEGGPYLTESDSLIHDVGWKPENVEFLSRTLTVEFVEVRVAQAVARLEGEPDGEKARRLLDDLPASRDLIASRAAELPLLLAKPARLAGWSV</sequence>
<dbReference type="Proteomes" id="UP001216907">
    <property type="component" value="Unassembled WGS sequence"/>
</dbReference>
<proteinExistence type="predicted"/>
<gene>
    <name evidence="1" type="ORF">PZE19_25715</name>
</gene>
<dbReference type="RefSeq" id="WP_277863464.1">
    <property type="nucleotide sequence ID" value="NZ_JARRAG010000002.1"/>
</dbReference>
<keyword evidence="2" id="KW-1185">Reference proteome</keyword>
<name>A0ABT6FHY8_9BACT</name>
<evidence type="ECO:0000313" key="2">
    <source>
        <dbReference type="Proteomes" id="UP001216907"/>
    </source>
</evidence>